<organism evidence="1 2">
    <name type="scientific">Staurois parvus</name>
    <dbReference type="NCBI Taxonomy" id="386267"/>
    <lineage>
        <taxon>Eukaryota</taxon>
        <taxon>Metazoa</taxon>
        <taxon>Chordata</taxon>
        <taxon>Craniata</taxon>
        <taxon>Vertebrata</taxon>
        <taxon>Euteleostomi</taxon>
        <taxon>Amphibia</taxon>
        <taxon>Batrachia</taxon>
        <taxon>Anura</taxon>
        <taxon>Neobatrachia</taxon>
        <taxon>Ranoidea</taxon>
        <taxon>Ranidae</taxon>
        <taxon>Staurois</taxon>
    </lineage>
</organism>
<protein>
    <submittedName>
        <fullName evidence="1">Uncharacterized protein</fullName>
    </submittedName>
</protein>
<sequence length="78" mass="8665">MADSSVSAFMEQCVVIKFLVNKGIKPTDIYRRLQAQYVTYLNGVKVSKMAIRLAVAIPAVLVPSPQQSFLLTFSTWNA</sequence>
<evidence type="ECO:0000313" key="2">
    <source>
        <dbReference type="Proteomes" id="UP001162483"/>
    </source>
</evidence>
<evidence type="ECO:0000313" key="1">
    <source>
        <dbReference type="EMBL" id="CAI9546207.1"/>
    </source>
</evidence>
<keyword evidence="2" id="KW-1185">Reference proteome</keyword>
<proteinExistence type="predicted"/>
<name>A0ABN9BF12_9NEOB</name>
<comment type="caution">
    <text evidence="1">The sequence shown here is derived from an EMBL/GenBank/DDBJ whole genome shotgun (WGS) entry which is preliminary data.</text>
</comment>
<gene>
    <name evidence="1" type="ORF">SPARVUS_LOCUS2797260</name>
</gene>
<accession>A0ABN9BF12</accession>
<dbReference type="Proteomes" id="UP001162483">
    <property type="component" value="Unassembled WGS sequence"/>
</dbReference>
<dbReference type="EMBL" id="CATNWA010003765">
    <property type="protein sequence ID" value="CAI9546207.1"/>
    <property type="molecule type" value="Genomic_DNA"/>
</dbReference>
<reference evidence="1" key="1">
    <citation type="submission" date="2023-05" db="EMBL/GenBank/DDBJ databases">
        <authorList>
            <person name="Stuckert A."/>
        </authorList>
    </citation>
    <scope>NUCLEOTIDE SEQUENCE</scope>
</reference>